<keyword evidence="1" id="KW-0547">Nucleotide-binding</keyword>
<dbReference type="InterPro" id="IPR043129">
    <property type="entry name" value="ATPase_NBD"/>
</dbReference>
<dbReference type="AlphaFoldDB" id="A0A0G1AV65"/>
<organism evidence="3 4">
    <name type="scientific">Candidatus Daviesbacteria bacterium GW2011_GWA1_42_6</name>
    <dbReference type="NCBI Taxonomy" id="1618420"/>
    <lineage>
        <taxon>Bacteria</taxon>
        <taxon>Candidatus Daviesiibacteriota</taxon>
    </lineage>
</organism>
<comment type="caution">
    <text evidence="3">The sequence shown here is derived from an EMBL/GenBank/DDBJ whole genome shotgun (WGS) entry which is preliminary data.</text>
</comment>
<accession>A0A0G1AV65</accession>
<dbReference type="Gene3D" id="3.90.640.10">
    <property type="entry name" value="Actin, Chain A, domain 4"/>
    <property type="match status" value="1"/>
</dbReference>
<evidence type="ECO:0000256" key="2">
    <source>
        <dbReference type="ARBA" id="ARBA00022840"/>
    </source>
</evidence>
<dbReference type="Pfam" id="PF00012">
    <property type="entry name" value="HSP70"/>
    <property type="match status" value="2"/>
</dbReference>
<dbReference type="InterPro" id="IPR013126">
    <property type="entry name" value="Hsp_70_fam"/>
</dbReference>
<evidence type="ECO:0000313" key="3">
    <source>
        <dbReference type="EMBL" id="KKS64922.1"/>
    </source>
</evidence>
<dbReference type="PANTHER" id="PTHR19375">
    <property type="entry name" value="HEAT SHOCK PROTEIN 70KDA"/>
    <property type="match status" value="1"/>
</dbReference>
<dbReference type="GO" id="GO:0140662">
    <property type="term" value="F:ATP-dependent protein folding chaperone"/>
    <property type="evidence" value="ECO:0007669"/>
    <property type="project" value="InterPro"/>
</dbReference>
<keyword evidence="2" id="KW-0067">ATP-binding</keyword>
<dbReference type="SUPFAM" id="SSF53067">
    <property type="entry name" value="Actin-like ATPase domain"/>
    <property type="match status" value="2"/>
</dbReference>
<dbReference type="Proteomes" id="UP000034135">
    <property type="component" value="Unassembled WGS sequence"/>
</dbReference>
<protein>
    <submittedName>
        <fullName evidence="3">Molecular chaperone-like protein</fullName>
    </submittedName>
</protein>
<dbReference type="EMBL" id="LCEB01000015">
    <property type="protein sequence ID" value="KKS64922.1"/>
    <property type="molecule type" value="Genomic_DNA"/>
</dbReference>
<evidence type="ECO:0000313" key="4">
    <source>
        <dbReference type="Proteomes" id="UP000034135"/>
    </source>
</evidence>
<dbReference type="GO" id="GO:0005524">
    <property type="term" value="F:ATP binding"/>
    <property type="evidence" value="ECO:0007669"/>
    <property type="project" value="UniProtKB-KW"/>
</dbReference>
<sequence length="470" mass="52797">MKYGLDFGTTNSSISVAKNGQVKVVNIDVAALDPRVLRSMLYFLRREIVYDPKIPPERLRMQVFKTGEISYKGESFYLIGQEAVSKYILDNKNRAAGIKRTIFTGRFIDVGTASVDQPRPDPVAEYYEEIDYGTGRLLQALKSSLKTNYKGTTVFGKFYSVEELISMFLKEIKERAEYSLGEKIEEITAGRPVKFSEIESIDKRAESRLEEAYIMAGFKKVVFEFEPVAAARQFVAQNTKKGELVFVFDFGGGTLDTAVVRSSLATSGVACSDVLATDGVYIGGDLLNADIMQAKLWDYFGASSTWGEQHLPMPLHLYEALNSWYSIPSLNNPETMQLLERVSYKNSDISAVGRLMHLIKSNVGFEIYEAIEKAKKRLSEDNEAQIFYNDGSIELDMMITREEFEEIIAQRVEEIKQVAQHLIFSFAQVVRTGGSSLIPVFQEMLENIFGKGKITLFETFTSIASGLALE</sequence>
<name>A0A0G1AV65_9BACT</name>
<reference evidence="3 4" key="1">
    <citation type="journal article" date="2015" name="Nature">
        <title>rRNA introns, odd ribosomes, and small enigmatic genomes across a large radiation of phyla.</title>
        <authorList>
            <person name="Brown C.T."/>
            <person name="Hug L.A."/>
            <person name="Thomas B.C."/>
            <person name="Sharon I."/>
            <person name="Castelle C.J."/>
            <person name="Singh A."/>
            <person name="Wilkins M.J."/>
            <person name="Williams K.H."/>
            <person name="Banfield J.F."/>
        </authorList>
    </citation>
    <scope>NUCLEOTIDE SEQUENCE [LARGE SCALE GENOMIC DNA]</scope>
</reference>
<proteinExistence type="predicted"/>
<dbReference type="Gene3D" id="3.30.420.40">
    <property type="match status" value="2"/>
</dbReference>
<gene>
    <name evidence="3" type="ORF">UV33_C0015G0003</name>
</gene>
<evidence type="ECO:0000256" key="1">
    <source>
        <dbReference type="ARBA" id="ARBA00022741"/>
    </source>
</evidence>